<dbReference type="OrthoDB" id="1746852at2759"/>
<proteinExistence type="predicted"/>
<accession>A0A2P5AWP3</accession>
<organism evidence="1 2">
    <name type="scientific">Parasponia andersonii</name>
    <name type="common">Sponia andersonii</name>
    <dbReference type="NCBI Taxonomy" id="3476"/>
    <lineage>
        <taxon>Eukaryota</taxon>
        <taxon>Viridiplantae</taxon>
        <taxon>Streptophyta</taxon>
        <taxon>Embryophyta</taxon>
        <taxon>Tracheophyta</taxon>
        <taxon>Spermatophyta</taxon>
        <taxon>Magnoliopsida</taxon>
        <taxon>eudicotyledons</taxon>
        <taxon>Gunneridae</taxon>
        <taxon>Pentapetalae</taxon>
        <taxon>rosids</taxon>
        <taxon>fabids</taxon>
        <taxon>Rosales</taxon>
        <taxon>Cannabaceae</taxon>
        <taxon>Parasponia</taxon>
    </lineage>
</organism>
<dbReference type="PANTHER" id="PTHR33240:SF8">
    <property type="entry name" value="OS03G0439900 PROTEIN"/>
    <property type="match status" value="1"/>
</dbReference>
<comment type="caution">
    <text evidence="1">The sequence shown here is derived from an EMBL/GenBank/DDBJ whole genome shotgun (WGS) entry which is preliminary data.</text>
</comment>
<protein>
    <submittedName>
        <fullName evidence="1">Uncharacterized protein</fullName>
    </submittedName>
</protein>
<dbReference type="AlphaFoldDB" id="A0A2P5AWP3"/>
<evidence type="ECO:0000313" key="2">
    <source>
        <dbReference type="Proteomes" id="UP000237105"/>
    </source>
</evidence>
<reference evidence="2" key="1">
    <citation type="submission" date="2016-06" db="EMBL/GenBank/DDBJ databases">
        <title>Parallel loss of symbiosis genes in relatives of nitrogen-fixing non-legume Parasponia.</title>
        <authorList>
            <person name="Van Velzen R."/>
            <person name="Holmer R."/>
            <person name="Bu F."/>
            <person name="Rutten L."/>
            <person name="Van Zeijl A."/>
            <person name="Liu W."/>
            <person name="Santuari L."/>
            <person name="Cao Q."/>
            <person name="Sharma T."/>
            <person name="Shen D."/>
            <person name="Roswanjaya Y."/>
            <person name="Wardhani T."/>
            <person name="Kalhor M.S."/>
            <person name="Jansen J."/>
            <person name="Van den Hoogen J."/>
            <person name="Gungor B."/>
            <person name="Hartog M."/>
            <person name="Hontelez J."/>
            <person name="Verver J."/>
            <person name="Yang W.-C."/>
            <person name="Schijlen E."/>
            <person name="Repin R."/>
            <person name="Schilthuizen M."/>
            <person name="Schranz E."/>
            <person name="Heidstra R."/>
            <person name="Miyata K."/>
            <person name="Fedorova E."/>
            <person name="Kohlen W."/>
            <person name="Bisseling T."/>
            <person name="Smit S."/>
            <person name="Geurts R."/>
        </authorList>
    </citation>
    <scope>NUCLEOTIDE SEQUENCE [LARGE SCALE GENOMIC DNA]</scope>
    <source>
        <strain evidence="2">cv. WU1-14</strain>
    </source>
</reference>
<sequence>MADVSSQQQWDTQSLEKRLEKVMACMEANEKHLTDVKAKNNAIRSENQDLCYHLTGLNNPPLSGVTTPPVMASPPTFFGGLSIRPQSGSRSIPFSSTFSLISRIQPFIPSDGNNEIGQLSDLEQQMTQMIGTRIEYDYMAEGGNRSPFARYILEVEASTKFIPSNLRDYDGSSNPYEYVCHFDKRRDMQIDESKIAKVQSVLVGFSGKQSAAMEKISLPIYVNGVKKIVRFLVTDCSSAYNVILGRPWIHAMQVVPSTFHQVIRFPTLIGVKEIRGDQTSTRDYC</sequence>
<evidence type="ECO:0000313" key="1">
    <source>
        <dbReference type="EMBL" id="PON40982.1"/>
    </source>
</evidence>
<gene>
    <name evidence="1" type="ORF">PanWU01x14_293120</name>
</gene>
<keyword evidence="2" id="KW-1185">Reference proteome</keyword>
<name>A0A2P5AWP3_PARAD</name>
<dbReference type="Proteomes" id="UP000237105">
    <property type="component" value="Unassembled WGS sequence"/>
</dbReference>
<dbReference type="EMBL" id="JXTB01000427">
    <property type="protein sequence ID" value="PON40982.1"/>
    <property type="molecule type" value="Genomic_DNA"/>
</dbReference>
<dbReference type="PANTHER" id="PTHR33240">
    <property type="entry name" value="OS08G0508500 PROTEIN"/>
    <property type="match status" value="1"/>
</dbReference>